<organism evidence="5 6">
    <name type="scientific">Escallonia herrerae</name>
    <dbReference type="NCBI Taxonomy" id="1293975"/>
    <lineage>
        <taxon>Eukaryota</taxon>
        <taxon>Viridiplantae</taxon>
        <taxon>Streptophyta</taxon>
        <taxon>Embryophyta</taxon>
        <taxon>Tracheophyta</taxon>
        <taxon>Spermatophyta</taxon>
        <taxon>Magnoliopsida</taxon>
        <taxon>eudicotyledons</taxon>
        <taxon>Gunneridae</taxon>
        <taxon>Pentapetalae</taxon>
        <taxon>asterids</taxon>
        <taxon>campanulids</taxon>
        <taxon>Escalloniales</taxon>
        <taxon>Escalloniaceae</taxon>
        <taxon>Escallonia</taxon>
    </lineage>
</organism>
<evidence type="ECO:0000256" key="3">
    <source>
        <dbReference type="ARBA" id="ARBA00023004"/>
    </source>
</evidence>
<dbReference type="AlphaFoldDB" id="A0AA89BKH2"/>
<dbReference type="InterPro" id="IPR044861">
    <property type="entry name" value="IPNS-like_FE2OG_OXY"/>
</dbReference>
<sequence>ILLELPFPTISEMMASVAKTVQQMSIDGDEPALPYIIKENPFGAIDTFPPLAEIPVIDISLFSSSPSSSAHSPKEAADELEKLRSALTSWGCFQAIGQGMPIALLDKVRKVTKQFFALPLEEKQKSSRPAGSVEGFGGDSVVSVNQVLDWCDRLSLRVYPEDQRKLYLWPENPKDFREILNEYSINIKSVAIILFTAMAKALNLEENCFSKQFGERAIMQGRFILYPPCRRPDQVFGLKAHSDRSGVTILLQDKEVEGLQVLKDGKWLRVPVIPHALFVNLGDQMQIMTNGIFKSPMHRVVTNAEREKISVAMFNEPEPEKEIEPADGLVDETRPRLYRKVKNYAAFNYECFQKGIVALDSVKCFQDEERIRTFLGILSALLIDGIHFRNFFVSCHKQDTEKMAQSLFHSEMASLAKTAHELSIDGDEPPPRYIVKDSPFGSIDASLPSAPVPVIDISLLSSASLVSSNEELETLISALSSWGCFQAIGHGISDSHLDKVREVAKQFYERPVEEKKKYSRAATQAEGYGSDLEVSDKQILDWSDRLVLKVLPEDNRRLDLWPENPDNFREILTEYTMKVESIIDLLLKSIAKSLNLEENTFLSQFGDRKVLTARVNFYPCCPMPDQVLGLKPHSDKSGITVLLQDREVEGLHVLKDDQWFKVPIIPYALVVNVGDQMEIMSNGTIKSPMHRAVTNPNRLRISVAFYNEPEPEKEIGPADGLIDEQRPRLYRNVKDYAAINFECFQKGEIAIETVKIMSQ</sequence>
<dbReference type="Gene3D" id="2.60.120.330">
    <property type="entry name" value="B-lactam Antibiotic, Isopenicillin N Synthase, Chain"/>
    <property type="match status" value="2"/>
</dbReference>
<dbReference type="InterPro" id="IPR005123">
    <property type="entry name" value="Oxoglu/Fe-dep_dioxygenase_dom"/>
</dbReference>
<keyword evidence="6" id="KW-1185">Reference proteome</keyword>
<proteinExistence type="inferred from homology"/>
<dbReference type="PROSITE" id="PS51471">
    <property type="entry name" value="FE2OG_OXY"/>
    <property type="match status" value="2"/>
</dbReference>
<dbReference type="Pfam" id="PF03171">
    <property type="entry name" value="2OG-FeII_Oxy"/>
    <property type="match status" value="2"/>
</dbReference>
<dbReference type="PANTHER" id="PTHR47991">
    <property type="entry name" value="OXOGLUTARATE/IRON-DEPENDENT DIOXYGENASE"/>
    <property type="match status" value="1"/>
</dbReference>
<accession>A0AA89BKH2</accession>
<comment type="similarity">
    <text evidence="1">Belongs to the iron/ascorbate-dependent oxidoreductase family.</text>
</comment>
<dbReference type="GO" id="GO:0046872">
    <property type="term" value="F:metal ion binding"/>
    <property type="evidence" value="ECO:0007669"/>
    <property type="project" value="UniProtKB-KW"/>
</dbReference>
<dbReference type="Proteomes" id="UP001188597">
    <property type="component" value="Unassembled WGS sequence"/>
</dbReference>
<dbReference type="GO" id="GO:0016705">
    <property type="term" value="F:oxidoreductase activity, acting on paired donors, with incorporation or reduction of molecular oxygen"/>
    <property type="evidence" value="ECO:0007669"/>
    <property type="project" value="UniProtKB-ARBA"/>
</dbReference>
<feature type="domain" description="Fe2OG dioxygenase" evidence="4">
    <location>
        <begin position="215"/>
        <end position="317"/>
    </location>
</feature>
<dbReference type="InterPro" id="IPR050295">
    <property type="entry name" value="Plant_2OG-oxidoreductases"/>
</dbReference>
<dbReference type="SUPFAM" id="SSF51197">
    <property type="entry name" value="Clavaminate synthase-like"/>
    <property type="match status" value="2"/>
</dbReference>
<dbReference type="EMBL" id="JAVXUP010000066">
    <property type="protein sequence ID" value="KAK3039962.1"/>
    <property type="molecule type" value="Genomic_DNA"/>
</dbReference>
<dbReference type="InterPro" id="IPR026992">
    <property type="entry name" value="DIOX_N"/>
</dbReference>
<evidence type="ECO:0000313" key="6">
    <source>
        <dbReference type="Proteomes" id="UP001188597"/>
    </source>
</evidence>
<feature type="domain" description="Fe2OG dioxygenase" evidence="4">
    <location>
        <begin position="609"/>
        <end position="709"/>
    </location>
</feature>
<comment type="caution">
    <text evidence="5">The sequence shown here is derived from an EMBL/GenBank/DDBJ whole genome shotgun (WGS) entry which is preliminary data.</text>
</comment>
<gene>
    <name evidence="5" type="ORF">RJ639_027152</name>
</gene>
<keyword evidence="3" id="KW-0408">Iron</keyword>
<name>A0AA89BKH2_9ASTE</name>
<evidence type="ECO:0000256" key="1">
    <source>
        <dbReference type="ARBA" id="ARBA00008056"/>
    </source>
</evidence>
<evidence type="ECO:0000313" key="5">
    <source>
        <dbReference type="EMBL" id="KAK3039962.1"/>
    </source>
</evidence>
<feature type="non-terminal residue" evidence="5">
    <location>
        <position position="1"/>
    </location>
</feature>
<keyword evidence="2" id="KW-0479">Metal-binding</keyword>
<evidence type="ECO:0000259" key="4">
    <source>
        <dbReference type="PROSITE" id="PS51471"/>
    </source>
</evidence>
<evidence type="ECO:0000256" key="2">
    <source>
        <dbReference type="ARBA" id="ARBA00022723"/>
    </source>
</evidence>
<dbReference type="Pfam" id="PF14226">
    <property type="entry name" value="DIOX_N"/>
    <property type="match status" value="2"/>
</dbReference>
<protein>
    <recommendedName>
        <fullName evidence="4">Fe2OG dioxygenase domain-containing protein</fullName>
    </recommendedName>
</protein>
<dbReference type="InterPro" id="IPR027443">
    <property type="entry name" value="IPNS-like_sf"/>
</dbReference>
<dbReference type="FunFam" id="2.60.120.330:FF:000018">
    <property type="entry name" value="2-oxoglutarate (2OG) and Fe(II)-dependent oxygenase superfamily protein"/>
    <property type="match status" value="2"/>
</dbReference>
<reference evidence="5" key="1">
    <citation type="submission" date="2022-12" db="EMBL/GenBank/DDBJ databases">
        <title>Draft genome assemblies for two species of Escallonia (Escalloniales).</title>
        <authorList>
            <person name="Chanderbali A."/>
            <person name="Dervinis C."/>
            <person name="Anghel I."/>
            <person name="Soltis D."/>
            <person name="Soltis P."/>
            <person name="Zapata F."/>
        </authorList>
    </citation>
    <scope>NUCLEOTIDE SEQUENCE</scope>
    <source>
        <strain evidence="5">UCBG64.0493</strain>
        <tissue evidence="5">Leaf</tissue>
    </source>
</reference>